<evidence type="ECO:0000256" key="4">
    <source>
        <dbReference type="ARBA" id="ARBA00023134"/>
    </source>
</evidence>
<organism evidence="7 8">
    <name type="scientific">Plesiomonas shigelloides</name>
    <name type="common">Aeromonas shigelloides</name>
    <dbReference type="NCBI Taxonomy" id="703"/>
    <lineage>
        <taxon>Bacteria</taxon>
        <taxon>Pseudomonadati</taxon>
        <taxon>Pseudomonadota</taxon>
        <taxon>Gammaproteobacteria</taxon>
        <taxon>Enterobacterales</taxon>
        <taxon>Enterobacteriaceae</taxon>
        <taxon>Plesiomonas</taxon>
    </lineage>
</organism>
<keyword evidence="4" id="KW-0547">Nucleotide-binding</keyword>
<dbReference type="GO" id="GO:0005886">
    <property type="term" value="C:plasma membrane"/>
    <property type="evidence" value="ECO:0007669"/>
    <property type="project" value="TreeGrafter"/>
</dbReference>
<feature type="domain" description="GGDEF" evidence="6">
    <location>
        <begin position="304"/>
        <end position="430"/>
    </location>
</feature>
<dbReference type="CDD" id="cd01949">
    <property type="entry name" value="GGDEF"/>
    <property type="match status" value="1"/>
</dbReference>
<dbReference type="Proteomes" id="UP000664658">
    <property type="component" value="Unassembled WGS sequence"/>
</dbReference>
<dbReference type="InterPro" id="IPR043128">
    <property type="entry name" value="Rev_trsase/Diguanyl_cyclase"/>
</dbReference>
<evidence type="ECO:0000256" key="3">
    <source>
        <dbReference type="ARBA" id="ARBA00012528"/>
    </source>
</evidence>
<comment type="pathway">
    <text evidence="2">Purine metabolism; 3',5'-cyclic di-GMP biosynthesis.</text>
</comment>
<comment type="catalytic activity">
    <reaction evidence="5">
        <text>2 GTP = 3',3'-c-di-GMP + 2 diphosphate</text>
        <dbReference type="Rhea" id="RHEA:24898"/>
        <dbReference type="ChEBI" id="CHEBI:33019"/>
        <dbReference type="ChEBI" id="CHEBI:37565"/>
        <dbReference type="ChEBI" id="CHEBI:58805"/>
        <dbReference type="EC" id="2.7.7.65"/>
    </reaction>
</comment>
<comment type="cofactor">
    <cofactor evidence="1">
        <name>Mg(2+)</name>
        <dbReference type="ChEBI" id="CHEBI:18420"/>
    </cofactor>
</comment>
<dbReference type="RefSeq" id="WP_207541886.1">
    <property type="nucleotide sequence ID" value="NZ_JAFNAA010000005.1"/>
</dbReference>
<dbReference type="PANTHER" id="PTHR45138">
    <property type="entry name" value="REGULATORY COMPONENTS OF SENSORY TRANSDUCTION SYSTEM"/>
    <property type="match status" value="1"/>
</dbReference>
<dbReference type="EMBL" id="JAFNAA010000005">
    <property type="protein sequence ID" value="MBO1107949.1"/>
    <property type="molecule type" value="Genomic_DNA"/>
</dbReference>
<dbReference type="InterPro" id="IPR000160">
    <property type="entry name" value="GGDEF_dom"/>
</dbReference>
<dbReference type="GO" id="GO:0052621">
    <property type="term" value="F:diguanylate cyclase activity"/>
    <property type="evidence" value="ECO:0007669"/>
    <property type="project" value="UniProtKB-EC"/>
</dbReference>
<dbReference type="NCBIfam" id="TIGR00254">
    <property type="entry name" value="GGDEF"/>
    <property type="match status" value="1"/>
</dbReference>
<dbReference type="PROSITE" id="PS50887">
    <property type="entry name" value="GGDEF"/>
    <property type="match status" value="1"/>
</dbReference>
<dbReference type="GO" id="GO:1902201">
    <property type="term" value="P:negative regulation of bacterial-type flagellum-dependent cell motility"/>
    <property type="evidence" value="ECO:0007669"/>
    <property type="project" value="TreeGrafter"/>
</dbReference>
<evidence type="ECO:0000259" key="6">
    <source>
        <dbReference type="PROSITE" id="PS50887"/>
    </source>
</evidence>
<gene>
    <name evidence="7" type="ORF">J2R62_06885</name>
</gene>
<accession>A0A8I2B1L9</accession>
<dbReference type="GO" id="GO:0043709">
    <property type="term" value="P:cell adhesion involved in single-species biofilm formation"/>
    <property type="evidence" value="ECO:0007669"/>
    <property type="project" value="TreeGrafter"/>
</dbReference>
<dbReference type="SMART" id="SM00267">
    <property type="entry name" value="GGDEF"/>
    <property type="match status" value="1"/>
</dbReference>
<reference evidence="7" key="1">
    <citation type="submission" date="2021-03" db="EMBL/GenBank/DDBJ databases">
        <title>Plesiomonas shigelloides zfcc0051, isolated from zebrafish feces.</title>
        <authorList>
            <person name="Vanderhoek Z."/>
            <person name="Gaulke C."/>
        </authorList>
    </citation>
    <scope>NUCLEOTIDE SEQUENCE</scope>
    <source>
        <strain evidence="7">Zfcc0051</strain>
    </source>
</reference>
<protein>
    <recommendedName>
        <fullName evidence="3">diguanylate cyclase</fullName>
        <ecNumber evidence="3">2.7.7.65</ecNumber>
    </recommendedName>
</protein>
<sequence length="430" mass="49314">MAYRILIFSVTCLISSIVVYSDHYTHNLNMMTRLHNQINISFLEIYSTLRRVKVVFANATSINKNKLKLISNHNDVTLLINNNKSNIPDIFLPLEKIRKTLNKVSGNNTHLLSIIQIHGEYGYFTPYKPHYKYILNDLAQNPENFNILSNYNLTDNFCTSLSSGDIRTSEVYNEKYSNKKMISIFMPIFANQHVVALAVVDLNSNFISSQVDSFNKENDTNFKLSKNTGKPLNIPFTTTQEYIDSPAITKDTVFHFLLCFVFSTLSTIIFDSYTKIKSVAFRDKLTGLHNRYYFQHKQRKLAHQCYTVILIDIDNFKSINDNYGHDTGDKILCGMVSAARNYVRKDDLFIRWGGEEFLILLYTNNINIVSERAEQIRSTIAKTPISGLNITASIELSTCSHQPFDITFNQADIALYQSKAQGKNKVTLFK</sequence>
<proteinExistence type="predicted"/>
<evidence type="ECO:0000256" key="1">
    <source>
        <dbReference type="ARBA" id="ARBA00001946"/>
    </source>
</evidence>
<comment type="caution">
    <text evidence="7">The sequence shown here is derived from an EMBL/GenBank/DDBJ whole genome shotgun (WGS) entry which is preliminary data.</text>
</comment>
<name>A0A8I2B1L9_PLESH</name>
<evidence type="ECO:0000256" key="2">
    <source>
        <dbReference type="ARBA" id="ARBA00004665"/>
    </source>
</evidence>
<dbReference type="Pfam" id="PF00990">
    <property type="entry name" value="GGDEF"/>
    <property type="match status" value="1"/>
</dbReference>
<dbReference type="Gene3D" id="3.30.70.270">
    <property type="match status" value="1"/>
</dbReference>
<dbReference type="InterPro" id="IPR050469">
    <property type="entry name" value="Diguanylate_Cyclase"/>
</dbReference>
<dbReference type="GO" id="GO:0005525">
    <property type="term" value="F:GTP binding"/>
    <property type="evidence" value="ECO:0007669"/>
    <property type="project" value="UniProtKB-KW"/>
</dbReference>
<evidence type="ECO:0000313" key="7">
    <source>
        <dbReference type="EMBL" id="MBO1107949.1"/>
    </source>
</evidence>
<dbReference type="PANTHER" id="PTHR45138:SF9">
    <property type="entry name" value="DIGUANYLATE CYCLASE DGCM-RELATED"/>
    <property type="match status" value="1"/>
</dbReference>
<dbReference type="SUPFAM" id="SSF55073">
    <property type="entry name" value="Nucleotide cyclase"/>
    <property type="match status" value="1"/>
</dbReference>
<dbReference type="InterPro" id="IPR029787">
    <property type="entry name" value="Nucleotide_cyclase"/>
</dbReference>
<dbReference type="AlphaFoldDB" id="A0A8I2B1L9"/>
<keyword evidence="4" id="KW-0342">GTP-binding</keyword>
<evidence type="ECO:0000313" key="8">
    <source>
        <dbReference type="Proteomes" id="UP000664658"/>
    </source>
</evidence>
<dbReference type="EC" id="2.7.7.65" evidence="3"/>
<evidence type="ECO:0000256" key="5">
    <source>
        <dbReference type="ARBA" id="ARBA00034247"/>
    </source>
</evidence>